<keyword evidence="4" id="KW-1185">Reference proteome</keyword>
<dbReference type="InterPro" id="IPR051546">
    <property type="entry name" value="Aspartate_Ammonia-Lyase"/>
</dbReference>
<dbReference type="Pfam" id="PF00206">
    <property type="entry name" value="Lyase_1"/>
    <property type="match status" value="1"/>
</dbReference>
<dbReference type="PANTHER" id="PTHR42696">
    <property type="entry name" value="ASPARTATE AMMONIA-LYASE"/>
    <property type="match status" value="1"/>
</dbReference>
<reference evidence="3 4" key="1">
    <citation type="submission" date="2018-07" db="EMBL/GenBank/DDBJ databases">
        <title>The molecular basis for the intramolecular migration of carboxyl group in the catabolism of para-hydroxybenzoate via gentisate.</title>
        <authorList>
            <person name="Zhao H."/>
            <person name="Xu Y."/>
            <person name="Lin S."/>
            <person name="Spain J.C."/>
            <person name="Zhou N.-Y."/>
        </authorList>
    </citation>
    <scope>NUCLEOTIDE SEQUENCE [LARGE SCALE GENOMIC DNA]</scope>
    <source>
        <strain evidence="3 4">PHB-7a</strain>
    </source>
</reference>
<dbReference type="Gene3D" id="1.20.200.10">
    <property type="entry name" value="Fumarase/aspartase (Central domain)"/>
    <property type="match status" value="1"/>
</dbReference>
<dbReference type="EMBL" id="CP030926">
    <property type="protein sequence ID" value="AXN39704.1"/>
    <property type="molecule type" value="Genomic_DNA"/>
</dbReference>
<dbReference type="PANTHER" id="PTHR42696:SF2">
    <property type="entry name" value="ASPARTATE AMMONIA-LYASE"/>
    <property type="match status" value="1"/>
</dbReference>
<dbReference type="InterPro" id="IPR008948">
    <property type="entry name" value="L-Aspartase-like"/>
</dbReference>
<protein>
    <recommendedName>
        <fullName evidence="2">Fumarate lyase N-terminal domain-containing protein</fullName>
    </recommendedName>
</protein>
<dbReference type="InterPro" id="IPR022761">
    <property type="entry name" value="Fumarate_lyase_N"/>
</dbReference>
<feature type="domain" description="Fumarate lyase N-terminal" evidence="2">
    <location>
        <begin position="2"/>
        <end position="70"/>
    </location>
</feature>
<proteinExistence type="predicted"/>
<evidence type="ECO:0000259" key="2">
    <source>
        <dbReference type="Pfam" id="PF00206"/>
    </source>
</evidence>
<organism evidence="3 4">
    <name type="scientific">Peribacillus butanolivorans</name>
    <dbReference type="NCBI Taxonomy" id="421767"/>
    <lineage>
        <taxon>Bacteria</taxon>
        <taxon>Bacillati</taxon>
        <taxon>Bacillota</taxon>
        <taxon>Bacilli</taxon>
        <taxon>Bacillales</taxon>
        <taxon>Bacillaceae</taxon>
        <taxon>Peribacillus</taxon>
    </lineage>
</organism>
<gene>
    <name evidence="3" type="ORF">DTO10_15925</name>
</gene>
<evidence type="ECO:0000313" key="3">
    <source>
        <dbReference type="EMBL" id="AXN39704.1"/>
    </source>
</evidence>
<sequence>MYLKISSCLKVLSSGLSKMASDLRLLSSGPRVGFAEINLPAVQPSSSIMPGKINPCIPEMMMQVCFDVYGNDQAITFAVDRGELDLNIWKPIILKNIFDSFSILTNCITLFTEKCLNGIKANKTVCLKNAENSLSLSVVISFYIRVSSS</sequence>
<dbReference type="SUPFAM" id="SSF48557">
    <property type="entry name" value="L-aspartase-like"/>
    <property type="match status" value="1"/>
</dbReference>
<name>A0ABN5N9A2_9BACI</name>
<dbReference type="Proteomes" id="UP000260457">
    <property type="component" value="Chromosome"/>
</dbReference>
<accession>A0ABN5N9A2</accession>
<keyword evidence="1" id="KW-0456">Lyase</keyword>
<evidence type="ECO:0000313" key="4">
    <source>
        <dbReference type="Proteomes" id="UP000260457"/>
    </source>
</evidence>
<evidence type="ECO:0000256" key="1">
    <source>
        <dbReference type="ARBA" id="ARBA00023239"/>
    </source>
</evidence>